<dbReference type="PANTHER" id="PTHR35271">
    <property type="entry name" value="ABC TRANSPORTER, SUBSTRATE-BINDING LIPOPROTEIN-RELATED"/>
    <property type="match status" value="1"/>
</dbReference>
<dbReference type="InterPro" id="IPR007487">
    <property type="entry name" value="ABC_transpt-TYRBP-like"/>
</dbReference>
<organism evidence="2 3">
    <name type="scientific">Caenispirillum salinarum AK4</name>
    <dbReference type="NCBI Taxonomy" id="1238182"/>
    <lineage>
        <taxon>Bacteria</taxon>
        <taxon>Pseudomonadati</taxon>
        <taxon>Pseudomonadota</taxon>
        <taxon>Alphaproteobacteria</taxon>
        <taxon>Rhodospirillales</taxon>
        <taxon>Novispirillaceae</taxon>
        <taxon>Caenispirillum</taxon>
    </lineage>
</organism>
<keyword evidence="1" id="KW-0732">Signal</keyword>
<dbReference type="Gene3D" id="3.40.50.2300">
    <property type="match status" value="2"/>
</dbReference>
<feature type="signal peptide" evidence="1">
    <location>
        <begin position="1"/>
        <end position="30"/>
    </location>
</feature>
<dbReference type="PANTHER" id="PTHR35271:SF1">
    <property type="entry name" value="ABC TRANSPORTER, SUBSTRATE-BINDING LIPOPROTEIN"/>
    <property type="match status" value="1"/>
</dbReference>
<dbReference type="PATRIC" id="fig|1238182.3.peg.3331"/>
<dbReference type="AlphaFoldDB" id="K9HHN2"/>
<name>K9HHN2_9PROT</name>
<dbReference type="InterPro" id="IPR028082">
    <property type="entry name" value="Peripla_BP_I"/>
</dbReference>
<feature type="chain" id="PRO_5003930227" evidence="1">
    <location>
        <begin position="31"/>
        <end position="330"/>
    </location>
</feature>
<dbReference type="EMBL" id="ANHY01000017">
    <property type="protein sequence ID" value="EKV28116.1"/>
    <property type="molecule type" value="Genomic_DNA"/>
</dbReference>
<accession>K9HHN2</accession>
<dbReference type="eggNOG" id="COG2984">
    <property type="taxonomic scope" value="Bacteria"/>
</dbReference>
<dbReference type="SUPFAM" id="SSF53822">
    <property type="entry name" value="Periplasmic binding protein-like I"/>
    <property type="match status" value="1"/>
</dbReference>
<dbReference type="RefSeq" id="WP_009541773.1">
    <property type="nucleotide sequence ID" value="NZ_ANHY01000017.1"/>
</dbReference>
<evidence type="ECO:0000256" key="1">
    <source>
        <dbReference type="SAM" id="SignalP"/>
    </source>
</evidence>
<dbReference type="STRING" id="1238182.C882_1117"/>
<gene>
    <name evidence="2" type="ORF">C882_1117</name>
</gene>
<evidence type="ECO:0000313" key="3">
    <source>
        <dbReference type="Proteomes" id="UP000009881"/>
    </source>
</evidence>
<protein>
    <submittedName>
        <fullName evidence="2">ABC transporter substrate-binding protein</fullName>
    </submittedName>
</protein>
<dbReference type="Proteomes" id="UP000009881">
    <property type="component" value="Unassembled WGS sequence"/>
</dbReference>
<sequence length="330" mass="33460">MILKPLRFAAACAAVALAGMTALSGPAALAADDTKSVKITSIVEHPALDAVRDGVVDELAERGFKEGENLEVEFQSAQGDVGIAGQIAKKFVGDAPDVIVAIATPSAQAAVAAARSRIPVIFSAVTDPVQAKLVDAPGEAKEMVSGVSDMTPVGKHLALIQEIVPSAKTIGVVHNPGEANAVVLVDAAKAAAPDLGLDIAVASAPTSGDVLQASRSLVGKADAIYIPTDNTVISAIEAVVKVGEEADIPVFAGDTSSVERGAVAAAGFDYYDVGRQTGAMVAAVLEGQKPGELPVEGVDTMRLAVNPAAAERMGITLPQAVMDRAETVVE</sequence>
<comment type="caution">
    <text evidence="2">The sequence shown here is derived from an EMBL/GenBank/DDBJ whole genome shotgun (WGS) entry which is preliminary data.</text>
</comment>
<dbReference type="CDD" id="cd06325">
    <property type="entry name" value="PBP1_ABC_unchar_transporter"/>
    <property type="match status" value="1"/>
</dbReference>
<dbReference type="Pfam" id="PF04392">
    <property type="entry name" value="ABC_sub_bind"/>
    <property type="match status" value="1"/>
</dbReference>
<proteinExistence type="predicted"/>
<reference evidence="2 3" key="1">
    <citation type="journal article" date="2013" name="Genome Announc.">
        <title>Draft Genome Sequence of an Alphaproteobacterium, Caenispirillum salinarum AK4(T), Isolated from a Solar Saltern.</title>
        <authorList>
            <person name="Khatri I."/>
            <person name="Singh A."/>
            <person name="Korpole S."/>
            <person name="Pinnaka A.K."/>
            <person name="Subramanian S."/>
        </authorList>
    </citation>
    <scope>NUCLEOTIDE SEQUENCE [LARGE SCALE GENOMIC DNA]</scope>
    <source>
        <strain evidence="2 3">AK4</strain>
    </source>
</reference>
<evidence type="ECO:0000313" key="2">
    <source>
        <dbReference type="EMBL" id="EKV28116.1"/>
    </source>
</evidence>
<keyword evidence="3" id="KW-1185">Reference proteome</keyword>